<proteinExistence type="predicted"/>
<gene>
    <name evidence="1" type="ORF">GETHLI_26250</name>
</gene>
<dbReference type="CDD" id="cd10451">
    <property type="entry name" value="GIY-YIG_LuxR_like"/>
    <property type="match status" value="1"/>
</dbReference>
<reference evidence="1 2" key="1">
    <citation type="journal article" date="2023" name="Antonie Van Leeuwenhoek">
        <title>Mesoterricola silvestris gen. nov., sp. nov., Mesoterricola sediminis sp. nov., Geothrix oryzae sp. nov., Geothrix edaphica sp. nov., Geothrix rubra sp. nov., and Geothrix limicola sp. nov., six novel members of Acidobacteriota isolated from soils.</title>
        <authorList>
            <person name="Itoh H."/>
            <person name="Sugisawa Y."/>
            <person name="Mise K."/>
            <person name="Xu Z."/>
            <person name="Kuniyasu M."/>
            <person name="Ushijima N."/>
            <person name="Kawano K."/>
            <person name="Kobayashi E."/>
            <person name="Shiratori Y."/>
            <person name="Masuda Y."/>
            <person name="Senoo K."/>
        </authorList>
    </citation>
    <scope>NUCLEOTIDE SEQUENCE [LARGE SCALE GENOMIC DNA]</scope>
    <source>
        <strain evidence="1 2">Red804</strain>
    </source>
</reference>
<comment type="caution">
    <text evidence="1">The sequence shown here is derived from an EMBL/GenBank/DDBJ whole genome shotgun (WGS) entry which is preliminary data.</text>
</comment>
<dbReference type="RefSeq" id="WP_285576057.1">
    <property type="nucleotide sequence ID" value="NZ_BSDE01000005.1"/>
</dbReference>
<dbReference type="InterPro" id="IPR035901">
    <property type="entry name" value="GIY-YIG_endonuc_sf"/>
</dbReference>
<name>A0ABQ5QHG4_9BACT</name>
<evidence type="ECO:0000313" key="1">
    <source>
        <dbReference type="EMBL" id="GLH74123.1"/>
    </source>
</evidence>
<keyword evidence="2" id="KW-1185">Reference proteome</keyword>
<sequence>MSGSFDRKAALRAYKERKPRPGIYAVRHRDSGQSWAGSSPNLDTTRNGLWLQLNQGRHLDEGLQVAWNQWGEAAFDYVLLEVFEEDMSPFVLKEVLKSKQIEWRRRLG</sequence>
<accession>A0ABQ5QHG4</accession>
<organism evidence="1 2">
    <name type="scientific">Geothrix limicola</name>
    <dbReference type="NCBI Taxonomy" id="2927978"/>
    <lineage>
        <taxon>Bacteria</taxon>
        <taxon>Pseudomonadati</taxon>
        <taxon>Acidobacteriota</taxon>
        <taxon>Holophagae</taxon>
        <taxon>Holophagales</taxon>
        <taxon>Holophagaceae</taxon>
        <taxon>Geothrix</taxon>
    </lineage>
</organism>
<dbReference type="EMBL" id="BSDE01000005">
    <property type="protein sequence ID" value="GLH74123.1"/>
    <property type="molecule type" value="Genomic_DNA"/>
</dbReference>
<dbReference type="Proteomes" id="UP001165069">
    <property type="component" value="Unassembled WGS sequence"/>
</dbReference>
<evidence type="ECO:0000313" key="2">
    <source>
        <dbReference type="Proteomes" id="UP001165069"/>
    </source>
</evidence>
<dbReference type="Gene3D" id="3.40.1440.10">
    <property type="entry name" value="GIY-YIG endonuclease"/>
    <property type="match status" value="1"/>
</dbReference>
<protein>
    <recommendedName>
        <fullName evidence="3">GIY-YIG nuclease family protein</fullName>
    </recommendedName>
</protein>
<evidence type="ECO:0008006" key="3">
    <source>
        <dbReference type="Google" id="ProtNLM"/>
    </source>
</evidence>